<dbReference type="Proteomes" id="UP000823775">
    <property type="component" value="Unassembled WGS sequence"/>
</dbReference>
<organism evidence="2 3">
    <name type="scientific">Datura stramonium</name>
    <name type="common">Jimsonweed</name>
    <name type="synonym">Common thornapple</name>
    <dbReference type="NCBI Taxonomy" id="4076"/>
    <lineage>
        <taxon>Eukaryota</taxon>
        <taxon>Viridiplantae</taxon>
        <taxon>Streptophyta</taxon>
        <taxon>Embryophyta</taxon>
        <taxon>Tracheophyta</taxon>
        <taxon>Spermatophyta</taxon>
        <taxon>Magnoliopsida</taxon>
        <taxon>eudicotyledons</taxon>
        <taxon>Gunneridae</taxon>
        <taxon>Pentapetalae</taxon>
        <taxon>asterids</taxon>
        <taxon>lamiids</taxon>
        <taxon>Solanales</taxon>
        <taxon>Solanaceae</taxon>
        <taxon>Solanoideae</taxon>
        <taxon>Datureae</taxon>
        <taxon>Datura</taxon>
    </lineage>
</organism>
<keyword evidence="3" id="KW-1185">Reference proteome</keyword>
<evidence type="ECO:0000313" key="3">
    <source>
        <dbReference type="Proteomes" id="UP000823775"/>
    </source>
</evidence>
<accession>A0ABS8WT61</accession>
<proteinExistence type="predicted"/>
<evidence type="ECO:0000256" key="1">
    <source>
        <dbReference type="SAM" id="MobiDB-lite"/>
    </source>
</evidence>
<evidence type="ECO:0000313" key="2">
    <source>
        <dbReference type="EMBL" id="MCE3215066.1"/>
    </source>
</evidence>
<gene>
    <name evidence="2" type="ORF">HAX54_000721</name>
</gene>
<feature type="region of interest" description="Disordered" evidence="1">
    <location>
        <begin position="15"/>
        <end position="60"/>
    </location>
</feature>
<reference evidence="2 3" key="1">
    <citation type="journal article" date="2021" name="BMC Genomics">
        <title>Datura genome reveals duplications of psychoactive alkaloid biosynthetic genes and high mutation rate following tissue culture.</title>
        <authorList>
            <person name="Rajewski A."/>
            <person name="Carter-House D."/>
            <person name="Stajich J."/>
            <person name="Litt A."/>
        </authorList>
    </citation>
    <scope>NUCLEOTIDE SEQUENCE [LARGE SCALE GENOMIC DNA]</scope>
    <source>
        <strain evidence="2">AR-01</strain>
    </source>
</reference>
<name>A0ABS8WT61_DATST</name>
<comment type="caution">
    <text evidence="2">The sequence shown here is derived from an EMBL/GenBank/DDBJ whole genome shotgun (WGS) entry which is preliminary data.</text>
</comment>
<sequence>MESDDTLARIQLQKVLEKSAGNGGSNSNHTSTPSTKTSTVKAEKGKKRPKASSHQQGNIWRLPQRLLGADALSASSERNSVQCLNCSDYKTQAKKNWNGALSASSERNSGWKRMESTGEWRSRGSKILLKEWTATAAPESPDIGKTRWAPDYLYINAEGCRFKIRESLKEECVTITTGLFSGVTIVDKPRATRSVVSKAAGWAIPMGITLWVSLQASQMLHLKSPHLILLCWKITNGGQNRGFDPAKELKTTKTWKPKKMKKLHFSLRNSCLMPLSWENVVSDMELCLQTAGSSANSTMHPNGSKETYSRLANKWVDFEGCEEEALESSPE</sequence>
<dbReference type="EMBL" id="JACEIK010010224">
    <property type="protein sequence ID" value="MCE3215066.1"/>
    <property type="molecule type" value="Genomic_DNA"/>
</dbReference>
<protein>
    <submittedName>
        <fullName evidence="2">Uncharacterized protein</fullName>
    </submittedName>
</protein>
<feature type="compositionally biased region" description="Low complexity" evidence="1">
    <location>
        <begin position="25"/>
        <end position="39"/>
    </location>
</feature>